<reference evidence="5 6" key="1">
    <citation type="submission" date="2019-11" db="EMBL/GenBank/DDBJ databases">
        <authorList>
            <person name="Criscuolo A."/>
        </authorList>
    </citation>
    <scope>NUCLEOTIDE SEQUENCE [LARGE SCALE GENOMIC DNA]</scope>
    <source>
        <strain evidence="5">CIP111667</strain>
    </source>
</reference>
<dbReference type="InterPro" id="IPR018060">
    <property type="entry name" value="HTH_AraC"/>
</dbReference>
<keyword evidence="3" id="KW-0804">Transcription</keyword>
<evidence type="ECO:0000256" key="1">
    <source>
        <dbReference type="ARBA" id="ARBA00023015"/>
    </source>
</evidence>
<evidence type="ECO:0000256" key="2">
    <source>
        <dbReference type="ARBA" id="ARBA00023125"/>
    </source>
</evidence>
<dbReference type="Gene3D" id="1.10.10.60">
    <property type="entry name" value="Homeodomain-like"/>
    <property type="match status" value="1"/>
</dbReference>
<evidence type="ECO:0000259" key="4">
    <source>
        <dbReference type="PROSITE" id="PS01124"/>
    </source>
</evidence>
<organism evidence="5 6">
    <name type="scientific">Occultella aeris</name>
    <dbReference type="NCBI Taxonomy" id="2761496"/>
    <lineage>
        <taxon>Bacteria</taxon>
        <taxon>Bacillati</taxon>
        <taxon>Actinomycetota</taxon>
        <taxon>Actinomycetes</taxon>
        <taxon>Micrococcales</taxon>
        <taxon>Ruaniaceae</taxon>
        <taxon>Occultella</taxon>
    </lineage>
</organism>
<sequence length="283" mass="30759">MALTSWREESELGSWTHLELRPAAPAAARVESVWLFDGNLRRRERYYPTGTLDLLIQLDESSPTFRIVDGSSPATCPPSCLAGLLVAPMVVETPTATSRMIGVRLKPAGAASLFDVPLQEVTGTAVDLADLIGAEAGRLTDRLHEPGTDADRLRIVARWVADRLAGPVGVDRGVGHAVAAIERTGGRVRVADIIERVGSSPKRFVRTFERQVGVKPKLFSRIVRFRGLVADLPRRHEALSEAAVAHGFYDQAHMNADFREFAGISPRQFLAASRFPASSSVAD</sequence>
<dbReference type="SMART" id="SM00342">
    <property type="entry name" value="HTH_ARAC"/>
    <property type="match status" value="1"/>
</dbReference>
<dbReference type="Proteomes" id="UP000419743">
    <property type="component" value="Unassembled WGS sequence"/>
</dbReference>
<dbReference type="EMBL" id="CACRYJ010000068">
    <property type="protein sequence ID" value="VZO40321.1"/>
    <property type="molecule type" value="Genomic_DNA"/>
</dbReference>
<feature type="domain" description="HTH araC/xylS-type" evidence="4">
    <location>
        <begin position="171"/>
        <end position="272"/>
    </location>
</feature>
<dbReference type="Pfam" id="PF12833">
    <property type="entry name" value="HTH_18"/>
    <property type="match status" value="1"/>
</dbReference>
<dbReference type="AlphaFoldDB" id="A0A7M4DS77"/>
<protein>
    <submittedName>
        <fullName evidence="5">Helix-turn-helix domain protein</fullName>
    </submittedName>
</protein>
<dbReference type="GO" id="GO:0043565">
    <property type="term" value="F:sequence-specific DNA binding"/>
    <property type="evidence" value="ECO:0007669"/>
    <property type="project" value="InterPro"/>
</dbReference>
<accession>A0A7M4DS77</accession>
<evidence type="ECO:0000313" key="5">
    <source>
        <dbReference type="EMBL" id="VZO40321.1"/>
    </source>
</evidence>
<name>A0A7M4DS77_9MICO</name>
<dbReference type="GO" id="GO:0003700">
    <property type="term" value="F:DNA-binding transcription factor activity"/>
    <property type="evidence" value="ECO:0007669"/>
    <property type="project" value="InterPro"/>
</dbReference>
<dbReference type="RefSeq" id="WP_156743574.1">
    <property type="nucleotide sequence ID" value="NZ_CACRYJ010000068.1"/>
</dbReference>
<evidence type="ECO:0000313" key="6">
    <source>
        <dbReference type="Proteomes" id="UP000419743"/>
    </source>
</evidence>
<evidence type="ECO:0000256" key="3">
    <source>
        <dbReference type="ARBA" id="ARBA00023163"/>
    </source>
</evidence>
<dbReference type="InterPro" id="IPR050204">
    <property type="entry name" value="AraC_XylS_family_regulators"/>
</dbReference>
<keyword evidence="1" id="KW-0805">Transcription regulation</keyword>
<keyword evidence="2" id="KW-0238">DNA-binding</keyword>
<gene>
    <name evidence="5" type="ORF">HALOF300_05025</name>
</gene>
<dbReference type="PROSITE" id="PS01124">
    <property type="entry name" value="HTH_ARAC_FAMILY_2"/>
    <property type="match status" value="1"/>
</dbReference>
<proteinExistence type="predicted"/>
<dbReference type="InterPro" id="IPR046532">
    <property type="entry name" value="DUF6597"/>
</dbReference>
<dbReference type="PANTHER" id="PTHR46796">
    <property type="entry name" value="HTH-TYPE TRANSCRIPTIONAL ACTIVATOR RHAS-RELATED"/>
    <property type="match status" value="1"/>
</dbReference>
<keyword evidence="6" id="KW-1185">Reference proteome</keyword>
<dbReference type="Pfam" id="PF20240">
    <property type="entry name" value="DUF6597"/>
    <property type="match status" value="1"/>
</dbReference>
<dbReference type="PANTHER" id="PTHR46796:SF15">
    <property type="entry name" value="BLL1074 PROTEIN"/>
    <property type="match status" value="1"/>
</dbReference>
<comment type="caution">
    <text evidence="5">The sequence shown here is derived from an EMBL/GenBank/DDBJ whole genome shotgun (WGS) entry which is preliminary data.</text>
</comment>